<reference evidence="1" key="2">
    <citation type="submission" date="2021-04" db="EMBL/GenBank/DDBJ databases">
        <authorList>
            <person name="Podell S."/>
        </authorList>
    </citation>
    <scope>NUCLEOTIDE SEQUENCE</scope>
    <source>
        <strain evidence="1">Hildebrandi</strain>
    </source>
</reference>
<comment type="caution">
    <text evidence="1">The sequence shown here is derived from an EMBL/GenBank/DDBJ whole genome shotgun (WGS) entry which is preliminary data.</text>
</comment>
<proteinExistence type="predicted"/>
<evidence type="ECO:0008006" key="3">
    <source>
        <dbReference type="Google" id="ProtNLM"/>
    </source>
</evidence>
<gene>
    <name evidence="1" type="ORF">IV203_032683</name>
</gene>
<name>A0A9K3KK22_9STRA</name>
<evidence type="ECO:0000313" key="2">
    <source>
        <dbReference type="Proteomes" id="UP000693970"/>
    </source>
</evidence>
<organism evidence="1 2">
    <name type="scientific">Nitzschia inconspicua</name>
    <dbReference type="NCBI Taxonomy" id="303405"/>
    <lineage>
        <taxon>Eukaryota</taxon>
        <taxon>Sar</taxon>
        <taxon>Stramenopiles</taxon>
        <taxon>Ochrophyta</taxon>
        <taxon>Bacillariophyta</taxon>
        <taxon>Bacillariophyceae</taxon>
        <taxon>Bacillariophycidae</taxon>
        <taxon>Bacillariales</taxon>
        <taxon>Bacillariaceae</taxon>
        <taxon>Nitzschia</taxon>
    </lineage>
</organism>
<reference evidence="1" key="1">
    <citation type="journal article" date="2021" name="Sci. Rep.">
        <title>Diploid genomic architecture of Nitzschia inconspicua, an elite biomass production diatom.</title>
        <authorList>
            <person name="Oliver A."/>
            <person name="Podell S."/>
            <person name="Pinowska A."/>
            <person name="Traller J.C."/>
            <person name="Smith S.R."/>
            <person name="McClure R."/>
            <person name="Beliaev A."/>
            <person name="Bohutskyi P."/>
            <person name="Hill E.A."/>
            <person name="Rabines A."/>
            <person name="Zheng H."/>
            <person name="Allen L.Z."/>
            <person name="Kuo A."/>
            <person name="Grigoriev I.V."/>
            <person name="Allen A.E."/>
            <person name="Hazlebeck D."/>
            <person name="Allen E.E."/>
        </authorList>
    </citation>
    <scope>NUCLEOTIDE SEQUENCE</scope>
    <source>
        <strain evidence="1">Hildebrandi</strain>
    </source>
</reference>
<keyword evidence="2" id="KW-1185">Reference proteome</keyword>
<dbReference type="AlphaFoldDB" id="A0A9K3KK22"/>
<dbReference type="Proteomes" id="UP000693970">
    <property type="component" value="Unassembled WGS sequence"/>
</dbReference>
<sequence length="199" mass="22335">MSYLHQFQLRNEDSAVKAESDADKRLQHLGICPGIMKLSLQHVIPVLSLNGAHLKQKGLIQAWQQVFPHNHHCFCFIHIARNVEKAIGKQVATHVYALSATFSKRETDELMTKIRIAVGGRAYLEDNPANQLRSAAWMDDPTLTPRFRNVTTNMSESANSIFGDARDGSWLDNDEQDLHCRSGEALWEGGCCGECCRNT</sequence>
<evidence type="ECO:0000313" key="1">
    <source>
        <dbReference type="EMBL" id="KAG7345152.1"/>
    </source>
</evidence>
<protein>
    <recommendedName>
        <fullName evidence="3">MULE transposase domain-containing protein</fullName>
    </recommendedName>
</protein>
<accession>A0A9K3KK22</accession>
<dbReference type="EMBL" id="JAGRRH010000022">
    <property type="protein sequence ID" value="KAG7345152.1"/>
    <property type="molecule type" value="Genomic_DNA"/>
</dbReference>